<dbReference type="EMBL" id="UYRU01052257">
    <property type="protein sequence ID" value="VDN11784.1"/>
    <property type="molecule type" value="Genomic_DNA"/>
</dbReference>
<dbReference type="OrthoDB" id="10265310at2759"/>
<proteinExistence type="inferred from homology"/>
<dbReference type="GO" id="GO:0005634">
    <property type="term" value="C:nucleus"/>
    <property type="evidence" value="ECO:0007669"/>
    <property type="project" value="TreeGrafter"/>
</dbReference>
<dbReference type="AlphaFoldDB" id="A0A3P7L551"/>
<sequence length="276" mass="30885">MARAMIGTHNGNFHCDEVLAIAMLMQLLEYRNARIMRCRDMQQLATCNILVDVGGSFDLTIKDFYPNLEPAVKLSSAGLIYAHFGKRVITEIAGRLNSDEALEAVFKRQYFSKALALASTELVTNVRQLVEDWLPARIIVKNGLISRFSFHPSGMIAQLIRSGCPWMEHIFDLEKEERITTQARGPRPFSGRPVFVVTSGARMSSVIAVQINEDDEFSKRVYFPESWAGKRDRELDQAVGINGCVFVHTDRFLTAHKTLAGSLKMAVLALKAAGYL</sequence>
<reference evidence="2 3" key="1">
    <citation type="submission" date="2018-11" db="EMBL/GenBank/DDBJ databases">
        <authorList>
            <consortium name="Pathogen Informatics"/>
        </authorList>
    </citation>
    <scope>NUCLEOTIDE SEQUENCE [LARGE SCALE GENOMIC DNA]</scope>
</reference>
<gene>
    <name evidence="2" type="ORF">DILT_LOCUS7615</name>
</gene>
<dbReference type="GO" id="GO:0005737">
    <property type="term" value="C:cytoplasm"/>
    <property type="evidence" value="ECO:0007669"/>
    <property type="project" value="TreeGrafter"/>
</dbReference>
<dbReference type="PANTHER" id="PTHR11215:SF1">
    <property type="entry name" value="MYG1 EXONUCLEASE"/>
    <property type="match status" value="1"/>
</dbReference>
<name>A0A3P7L551_DIBLA</name>
<accession>A0A3P7L551</accession>
<keyword evidence="3" id="KW-1185">Reference proteome</keyword>
<dbReference type="Proteomes" id="UP000281553">
    <property type="component" value="Unassembled WGS sequence"/>
</dbReference>
<evidence type="ECO:0008006" key="4">
    <source>
        <dbReference type="Google" id="ProtNLM"/>
    </source>
</evidence>
<organism evidence="2 3">
    <name type="scientific">Dibothriocephalus latus</name>
    <name type="common">Fish tapeworm</name>
    <name type="synonym">Diphyllobothrium latum</name>
    <dbReference type="NCBI Taxonomy" id="60516"/>
    <lineage>
        <taxon>Eukaryota</taxon>
        <taxon>Metazoa</taxon>
        <taxon>Spiralia</taxon>
        <taxon>Lophotrochozoa</taxon>
        <taxon>Platyhelminthes</taxon>
        <taxon>Cestoda</taxon>
        <taxon>Eucestoda</taxon>
        <taxon>Diphyllobothriidea</taxon>
        <taxon>Diphyllobothriidae</taxon>
        <taxon>Dibothriocephalus</taxon>
    </lineage>
</organism>
<comment type="similarity">
    <text evidence="1">Belongs to the MYG1 family.</text>
</comment>
<protein>
    <recommendedName>
        <fullName evidence="4">Metal-dependent protein hydrolase</fullName>
    </recommendedName>
</protein>
<dbReference type="Pfam" id="PF03690">
    <property type="entry name" value="MYG1_exonuc"/>
    <property type="match status" value="1"/>
</dbReference>
<dbReference type="PANTHER" id="PTHR11215">
    <property type="entry name" value="METAL DEPENDENT HYDROLASE - RELATED"/>
    <property type="match status" value="1"/>
</dbReference>
<evidence type="ECO:0000313" key="3">
    <source>
        <dbReference type="Proteomes" id="UP000281553"/>
    </source>
</evidence>
<evidence type="ECO:0000256" key="1">
    <source>
        <dbReference type="ARBA" id="ARBA00010105"/>
    </source>
</evidence>
<evidence type="ECO:0000313" key="2">
    <source>
        <dbReference type="EMBL" id="VDN11784.1"/>
    </source>
</evidence>
<dbReference type="InterPro" id="IPR003226">
    <property type="entry name" value="MYG1_exonuclease"/>
</dbReference>